<dbReference type="Pfam" id="PF00149">
    <property type="entry name" value="Metallophos"/>
    <property type="match status" value="1"/>
</dbReference>
<protein>
    <recommendedName>
        <fullName evidence="1">BIG2 domain-containing protein</fullName>
    </recommendedName>
</protein>
<gene>
    <name evidence="2" type="ORF">EZS27_019831</name>
</gene>
<evidence type="ECO:0000259" key="1">
    <source>
        <dbReference type="SMART" id="SM00635"/>
    </source>
</evidence>
<reference evidence="2" key="1">
    <citation type="submission" date="2019-03" db="EMBL/GenBank/DDBJ databases">
        <title>Single cell metagenomics reveals metabolic interactions within the superorganism composed of flagellate Streblomastix strix and complex community of Bacteroidetes bacteria on its surface.</title>
        <authorList>
            <person name="Treitli S.C."/>
            <person name="Kolisko M."/>
            <person name="Husnik F."/>
            <person name="Keeling P."/>
            <person name="Hampl V."/>
        </authorList>
    </citation>
    <scope>NUCLEOTIDE SEQUENCE</scope>
    <source>
        <strain evidence="2">STM</strain>
    </source>
</reference>
<dbReference type="SUPFAM" id="SSF56300">
    <property type="entry name" value="Metallo-dependent phosphatases"/>
    <property type="match status" value="1"/>
</dbReference>
<sequence>MKNIYFHFGLWFAVLLTACSPTEETPKDIKVTSIYLSDVELNKDIVLVEDSEKQLNVVVSPEDATNKTLSYKSTNQAIFTVDSDGKLIAIKEGTAALIISTEDESNIILTHKVIVENLIPVTSLTLDNAREGKIVLSKSGALQLQTTVLPDNASIKTVVYKSENENIFTVTPSGVLTGVNVGEAQLTVTAGGISGVKASYTVVVMAEGSSFIQSISIENIGNGIRYLQTNSSLPLQIKVFPEIANNNVSYSSSNQNIFTVSSSGVISTLAAGNANVTVTALDPPYTSTTANIVVTTKTPDLTGPDGPYLLYQTNGSVKVAYADEGGYIIAKTVQELTSDFTLNVVSHDKASRFDVKLQPSLQRSPSKRSSPDKLFVLSDPHANFNAFINVLKAKNVIDSQLRWSFGTNEFFIAGDVFDRGDDATTIFWLIYKLQQEARDAGGRVTFIYGNHESAVLKNSLGDTNAKYKTFARIYLNAETQYGTRLFNKDTELGRWLGMCNTIEIIGTDLFVHAGLGQAFYDRNLDIDKDVNTIMSEGIFLGSSGRNNLSTHSQFLFSSSSSAVGGAGPIWYRGMVGYSDHELLSEATLDLLLQRYGVKRIIVGHTIHTDISTYYGGKVIDVNVDNQKNWDAGRGRGILIEKGKTYIVYDTKADKELQ</sequence>
<proteinExistence type="predicted"/>
<feature type="domain" description="BIG2" evidence="1">
    <location>
        <begin position="35"/>
        <end position="111"/>
    </location>
</feature>
<feature type="domain" description="BIG2" evidence="1">
    <location>
        <begin position="120"/>
        <end position="200"/>
    </location>
</feature>
<dbReference type="GO" id="GO:0016787">
    <property type="term" value="F:hydrolase activity"/>
    <property type="evidence" value="ECO:0007669"/>
    <property type="project" value="InterPro"/>
</dbReference>
<dbReference type="InterPro" id="IPR003343">
    <property type="entry name" value="Big_2"/>
</dbReference>
<dbReference type="PANTHER" id="PTHR46546">
    <property type="entry name" value="SHEWANELLA-LIKE PROTEIN PHOSPHATASE 1"/>
    <property type="match status" value="1"/>
</dbReference>
<dbReference type="Gene3D" id="2.60.40.1080">
    <property type="match status" value="3"/>
</dbReference>
<dbReference type="Gene3D" id="3.60.21.10">
    <property type="match status" value="1"/>
</dbReference>
<organism evidence="2">
    <name type="scientific">termite gut metagenome</name>
    <dbReference type="NCBI Taxonomy" id="433724"/>
    <lineage>
        <taxon>unclassified sequences</taxon>
        <taxon>metagenomes</taxon>
        <taxon>organismal metagenomes</taxon>
    </lineage>
</organism>
<dbReference type="SMART" id="SM00635">
    <property type="entry name" value="BID_2"/>
    <property type="match status" value="3"/>
</dbReference>
<dbReference type="InterPro" id="IPR008964">
    <property type="entry name" value="Invasin/intimin_cell_adhesion"/>
</dbReference>
<feature type="domain" description="BIG2" evidence="1">
    <location>
        <begin position="220"/>
        <end position="290"/>
    </location>
</feature>
<dbReference type="InterPro" id="IPR004843">
    <property type="entry name" value="Calcineurin-like_PHP"/>
</dbReference>
<evidence type="ECO:0000313" key="2">
    <source>
        <dbReference type="EMBL" id="KAA6331579.1"/>
    </source>
</evidence>
<accession>A0A5J4RD33</accession>
<dbReference type="SUPFAM" id="SSF49373">
    <property type="entry name" value="Invasin/intimin cell-adhesion fragments"/>
    <property type="match status" value="3"/>
</dbReference>
<dbReference type="EMBL" id="SNRY01001354">
    <property type="protein sequence ID" value="KAA6331579.1"/>
    <property type="molecule type" value="Genomic_DNA"/>
</dbReference>
<comment type="caution">
    <text evidence="2">The sequence shown here is derived from an EMBL/GenBank/DDBJ whole genome shotgun (WGS) entry which is preliminary data.</text>
</comment>
<dbReference type="PANTHER" id="PTHR46546:SF4">
    <property type="entry name" value="SHEWANELLA-LIKE PROTEIN PHOSPHATASE 1"/>
    <property type="match status" value="1"/>
</dbReference>
<name>A0A5J4RD33_9ZZZZ</name>
<dbReference type="AlphaFoldDB" id="A0A5J4RD33"/>
<dbReference type="InterPro" id="IPR029052">
    <property type="entry name" value="Metallo-depent_PP-like"/>
</dbReference>
<dbReference type="Pfam" id="PF02368">
    <property type="entry name" value="Big_2"/>
    <property type="match status" value="3"/>
</dbReference>
<dbReference type="PROSITE" id="PS51257">
    <property type="entry name" value="PROKAR_LIPOPROTEIN"/>
    <property type="match status" value="1"/>
</dbReference>